<sequence length="408" mass="47451">MYREQFQILEDLLKNSQTQQIWSIYSLCNHNSKFENFEICKDILKLFVKYISEEKKDFEGVELVYLVMGDISSNEVAYKLVYDSDLSLNEFEVCKSNIYGLASRKNNENSQENINLKSNSLQFHIECDDIYKSIKAKNSLSEELWNSKFSNIANTKSNLSRESSNVNSVNLDQSEIKSKTEPYPILFSSNKDINQNNKININENENEQEDQWKKNGYLKENENNTDPYPMKNVFDNEKKVILSESNNKKDSDTSMNDNITNLFKDEENENTNSIDEFVQNEDGKCKPTKRRKTSKSKICNDNNDNENKIDFDPLEVEPIMHSKVKKEKMYKDAKTGYLVVEDDVDFVMEKENRITKSREKVSQESEIPSKRSNKTKKSQTSNINSGTSKQQTLNSFFKIVKSTNKNTL</sequence>
<organism evidence="2 3">
    <name type="scientific">Cryptosporidium parvum</name>
    <dbReference type="NCBI Taxonomy" id="5807"/>
    <lineage>
        <taxon>Eukaryota</taxon>
        <taxon>Sar</taxon>
        <taxon>Alveolata</taxon>
        <taxon>Apicomplexa</taxon>
        <taxon>Conoidasida</taxon>
        <taxon>Coccidia</taxon>
        <taxon>Eucoccidiorida</taxon>
        <taxon>Eimeriorina</taxon>
        <taxon>Cryptosporidiidae</taxon>
        <taxon>Cryptosporidium</taxon>
    </lineage>
</organism>
<dbReference type="OMA" id="FHLECEE"/>
<dbReference type="VEuPathDB" id="CryptoDB:CPATCC_0011930"/>
<accession>A0A7S7LF16</accession>
<evidence type="ECO:0000313" key="3">
    <source>
        <dbReference type="Proteomes" id="UP000593906"/>
    </source>
</evidence>
<reference evidence="2 3" key="1">
    <citation type="submission" date="2019-09" db="EMBL/GenBank/DDBJ databases">
        <title>Consistent, comparative and evidence-based genome assembly and annotation for Cryptosporidium parvum, C. hominis and C. tyzzeri.</title>
        <authorList>
            <person name="Baptista R.P."/>
            <person name="Li Y."/>
            <person name="Sateriale A."/>
            <person name="Ansell B."/>
            <person name="Jex A."/>
            <person name="Sanders M."/>
            <person name="Brooks K."/>
            <person name="Tracey A."/>
            <person name="Berriman M."/>
            <person name="Striepen B."/>
            <person name="Cotton J.A."/>
            <person name="Kissinger J.C."/>
        </authorList>
    </citation>
    <scope>NUCLEOTIDE SEQUENCE [LARGE SCALE GENOMIC DNA]</scope>
    <source>
        <strain evidence="2 3">IOWA-ATCC</strain>
    </source>
</reference>
<feature type="compositionally biased region" description="Basic and acidic residues" evidence="1">
    <location>
        <begin position="354"/>
        <end position="369"/>
    </location>
</feature>
<protein>
    <submittedName>
        <fullName evidence="2">Uncharacterized protein</fullName>
    </submittedName>
</protein>
<gene>
    <name evidence="2" type="ORF">CPATCC_002543</name>
</gene>
<proteinExistence type="predicted"/>
<dbReference type="Proteomes" id="UP000593906">
    <property type="component" value="Chromosome 6"/>
</dbReference>
<feature type="compositionally biased region" description="Polar residues" evidence="1">
    <location>
        <begin position="378"/>
        <end position="389"/>
    </location>
</feature>
<name>A0A7S7LF16_CRYPV</name>
<feature type="region of interest" description="Disordered" evidence="1">
    <location>
        <begin position="354"/>
        <end position="389"/>
    </location>
</feature>
<evidence type="ECO:0000313" key="2">
    <source>
        <dbReference type="EMBL" id="QOY40925.1"/>
    </source>
</evidence>
<evidence type="ECO:0000256" key="1">
    <source>
        <dbReference type="SAM" id="MobiDB-lite"/>
    </source>
</evidence>
<dbReference type="AlphaFoldDB" id="A0A7S7LF16"/>
<dbReference type="EMBL" id="CP044417">
    <property type="protein sequence ID" value="QOY40925.1"/>
    <property type="molecule type" value="Genomic_DNA"/>
</dbReference>